<dbReference type="PROSITE" id="PS50011">
    <property type="entry name" value="PROTEIN_KINASE_DOM"/>
    <property type="match status" value="1"/>
</dbReference>
<feature type="domain" description="Protein kinase" evidence="2">
    <location>
        <begin position="155"/>
        <end position="495"/>
    </location>
</feature>
<dbReference type="Gene3D" id="1.10.510.10">
    <property type="entry name" value="Transferase(Phosphotransferase) domain 1"/>
    <property type="match status" value="1"/>
</dbReference>
<dbReference type="PANTHER" id="PTHR44167:SF24">
    <property type="entry name" value="SERINE_THREONINE-PROTEIN KINASE CHK2"/>
    <property type="match status" value="1"/>
</dbReference>
<evidence type="ECO:0000313" key="3">
    <source>
        <dbReference type="EMBL" id="KAF8478925.1"/>
    </source>
</evidence>
<dbReference type="InterPro" id="IPR008271">
    <property type="entry name" value="Ser/Thr_kinase_AS"/>
</dbReference>
<dbReference type="EMBL" id="WHVB01000010">
    <property type="protein sequence ID" value="KAF8478925.1"/>
    <property type="molecule type" value="Genomic_DNA"/>
</dbReference>
<name>A0A9P5T7J6_9AGAM</name>
<dbReference type="InterPro" id="IPR011009">
    <property type="entry name" value="Kinase-like_dom_sf"/>
</dbReference>
<protein>
    <submittedName>
        <fullName evidence="3">Kinase-like domain-containing protein</fullName>
    </submittedName>
</protein>
<dbReference type="SUPFAM" id="SSF56112">
    <property type="entry name" value="Protein kinase-like (PK-like)"/>
    <property type="match status" value="1"/>
</dbReference>
<dbReference type="InterPro" id="IPR000719">
    <property type="entry name" value="Prot_kinase_dom"/>
</dbReference>
<dbReference type="SMART" id="SM00220">
    <property type="entry name" value="S_TKc"/>
    <property type="match status" value="1"/>
</dbReference>
<evidence type="ECO:0000256" key="1">
    <source>
        <dbReference type="SAM" id="MobiDB-lite"/>
    </source>
</evidence>
<gene>
    <name evidence="3" type="ORF">DFH94DRAFT_669828</name>
</gene>
<feature type="region of interest" description="Disordered" evidence="1">
    <location>
        <begin position="470"/>
        <end position="495"/>
    </location>
</feature>
<dbReference type="OrthoDB" id="4062651at2759"/>
<dbReference type="CDD" id="cd00180">
    <property type="entry name" value="PKc"/>
    <property type="match status" value="1"/>
</dbReference>
<dbReference type="Pfam" id="PF00069">
    <property type="entry name" value="Pkinase"/>
    <property type="match status" value="1"/>
</dbReference>
<sequence length="495" mass="57051">MNAVFFYYFCLHAGRTITAQMDNWSWPFNLITKCGTTRAEEQLRKFQPRSDFLISKSNLPRLLVEVNSKPKSDRPEDLIRMLVTGAAIVRFANGFLDRFMEAKNFVLCAMYIWDNGKVTRYSLFQDPGNPEVRCNGTIHWLNDSVDRGDFVRQLYNLRHVLGNEETEDAKAKIQRLQNRIDQHNKEYPMKSFHTEDTPNSDVDDRGVGATDCAELGVHGYEVEPRVFVDDESGYVMESFSKRPSHILTVYEPSDPSRRFIAKKVRKQSNELEIFKLLNTFQPKSEHIISLHESFQTRSTSWAILPEMNSIADYVWFAPRQLDAKVTQVCWGLIKGVAYLHKFCIAHRDIKPENLVVDRDFCLKIIDFDVAMEVNDENEVVEGQCGTRGWMAPEIEEKSMYSPIKADRWSTGQVLLYLLNKFRKEDPVLRTTARKLTAHNPDQRSSMLQFVASLSDVANIVVEGKALRSPQDTMEVDGENAELPRVKRQKMSVPDM</sequence>
<reference evidence="3" key="2">
    <citation type="journal article" date="2020" name="Nat. Commun.">
        <title>Large-scale genome sequencing of mycorrhizal fungi provides insights into the early evolution of symbiotic traits.</title>
        <authorList>
            <person name="Miyauchi S."/>
            <person name="Kiss E."/>
            <person name="Kuo A."/>
            <person name="Drula E."/>
            <person name="Kohler A."/>
            <person name="Sanchez-Garcia M."/>
            <person name="Morin E."/>
            <person name="Andreopoulos B."/>
            <person name="Barry K.W."/>
            <person name="Bonito G."/>
            <person name="Buee M."/>
            <person name="Carver A."/>
            <person name="Chen C."/>
            <person name="Cichocki N."/>
            <person name="Clum A."/>
            <person name="Culley D."/>
            <person name="Crous P.W."/>
            <person name="Fauchery L."/>
            <person name="Girlanda M."/>
            <person name="Hayes R.D."/>
            <person name="Keri Z."/>
            <person name="LaButti K."/>
            <person name="Lipzen A."/>
            <person name="Lombard V."/>
            <person name="Magnuson J."/>
            <person name="Maillard F."/>
            <person name="Murat C."/>
            <person name="Nolan M."/>
            <person name="Ohm R.A."/>
            <person name="Pangilinan J."/>
            <person name="Pereira M.F."/>
            <person name="Perotto S."/>
            <person name="Peter M."/>
            <person name="Pfister S."/>
            <person name="Riley R."/>
            <person name="Sitrit Y."/>
            <person name="Stielow J.B."/>
            <person name="Szollosi G."/>
            <person name="Zifcakova L."/>
            <person name="Stursova M."/>
            <person name="Spatafora J.W."/>
            <person name="Tedersoo L."/>
            <person name="Vaario L.M."/>
            <person name="Yamada A."/>
            <person name="Yan M."/>
            <person name="Wang P."/>
            <person name="Xu J."/>
            <person name="Bruns T."/>
            <person name="Baldrian P."/>
            <person name="Vilgalys R."/>
            <person name="Dunand C."/>
            <person name="Henrissat B."/>
            <person name="Grigoriev I.V."/>
            <person name="Hibbett D."/>
            <person name="Nagy L.G."/>
            <person name="Martin F.M."/>
        </authorList>
    </citation>
    <scope>NUCLEOTIDE SEQUENCE</scope>
    <source>
        <strain evidence="3">Prilba</strain>
    </source>
</reference>
<keyword evidence="4" id="KW-1185">Reference proteome</keyword>
<dbReference type="PROSITE" id="PS00108">
    <property type="entry name" value="PROTEIN_KINASE_ST"/>
    <property type="match status" value="1"/>
</dbReference>
<reference evidence="3" key="1">
    <citation type="submission" date="2019-10" db="EMBL/GenBank/DDBJ databases">
        <authorList>
            <consortium name="DOE Joint Genome Institute"/>
            <person name="Kuo A."/>
            <person name="Miyauchi S."/>
            <person name="Kiss E."/>
            <person name="Drula E."/>
            <person name="Kohler A."/>
            <person name="Sanchez-Garcia M."/>
            <person name="Andreopoulos B."/>
            <person name="Barry K.W."/>
            <person name="Bonito G."/>
            <person name="Buee M."/>
            <person name="Carver A."/>
            <person name="Chen C."/>
            <person name="Cichocki N."/>
            <person name="Clum A."/>
            <person name="Culley D."/>
            <person name="Crous P.W."/>
            <person name="Fauchery L."/>
            <person name="Girlanda M."/>
            <person name="Hayes R."/>
            <person name="Keri Z."/>
            <person name="LaButti K."/>
            <person name="Lipzen A."/>
            <person name="Lombard V."/>
            <person name="Magnuson J."/>
            <person name="Maillard F."/>
            <person name="Morin E."/>
            <person name="Murat C."/>
            <person name="Nolan M."/>
            <person name="Ohm R."/>
            <person name="Pangilinan J."/>
            <person name="Pereira M."/>
            <person name="Perotto S."/>
            <person name="Peter M."/>
            <person name="Riley R."/>
            <person name="Sitrit Y."/>
            <person name="Stielow B."/>
            <person name="Szollosi G."/>
            <person name="Zifcakova L."/>
            <person name="Stursova M."/>
            <person name="Spatafora J.W."/>
            <person name="Tedersoo L."/>
            <person name="Vaario L.-M."/>
            <person name="Yamada A."/>
            <person name="Yan M."/>
            <person name="Wang P."/>
            <person name="Xu J."/>
            <person name="Bruns T."/>
            <person name="Baldrian P."/>
            <person name="Vilgalys R."/>
            <person name="Henrissat B."/>
            <person name="Grigoriev I.V."/>
            <person name="Hibbett D."/>
            <person name="Nagy L.G."/>
            <person name="Martin F.M."/>
        </authorList>
    </citation>
    <scope>NUCLEOTIDE SEQUENCE</scope>
    <source>
        <strain evidence="3">Prilba</strain>
    </source>
</reference>
<dbReference type="AlphaFoldDB" id="A0A9P5T7J6"/>
<organism evidence="3 4">
    <name type="scientific">Russula ochroleuca</name>
    <dbReference type="NCBI Taxonomy" id="152965"/>
    <lineage>
        <taxon>Eukaryota</taxon>
        <taxon>Fungi</taxon>
        <taxon>Dikarya</taxon>
        <taxon>Basidiomycota</taxon>
        <taxon>Agaricomycotina</taxon>
        <taxon>Agaricomycetes</taxon>
        <taxon>Russulales</taxon>
        <taxon>Russulaceae</taxon>
        <taxon>Russula</taxon>
    </lineage>
</organism>
<evidence type="ECO:0000259" key="2">
    <source>
        <dbReference type="PROSITE" id="PS50011"/>
    </source>
</evidence>
<accession>A0A9P5T7J6</accession>
<evidence type="ECO:0000313" key="4">
    <source>
        <dbReference type="Proteomes" id="UP000759537"/>
    </source>
</evidence>
<dbReference type="PANTHER" id="PTHR44167">
    <property type="entry name" value="OVARIAN-SPECIFIC SERINE/THREONINE-PROTEIN KINASE LOK-RELATED"/>
    <property type="match status" value="1"/>
</dbReference>
<dbReference type="GO" id="GO:0004672">
    <property type="term" value="F:protein kinase activity"/>
    <property type="evidence" value="ECO:0007669"/>
    <property type="project" value="InterPro"/>
</dbReference>
<keyword evidence="3" id="KW-0418">Kinase</keyword>
<proteinExistence type="predicted"/>
<dbReference type="Proteomes" id="UP000759537">
    <property type="component" value="Unassembled WGS sequence"/>
</dbReference>
<comment type="caution">
    <text evidence="3">The sequence shown here is derived from an EMBL/GenBank/DDBJ whole genome shotgun (WGS) entry which is preliminary data.</text>
</comment>
<keyword evidence="3" id="KW-0808">Transferase</keyword>
<dbReference type="GO" id="GO:0005524">
    <property type="term" value="F:ATP binding"/>
    <property type="evidence" value="ECO:0007669"/>
    <property type="project" value="InterPro"/>
</dbReference>